<evidence type="ECO:0000256" key="6">
    <source>
        <dbReference type="ARBA" id="ARBA00023136"/>
    </source>
</evidence>
<dbReference type="PANTHER" id="PTHR34582:SF6">
    <property type="entry name" value="UPF0702 TRANSMEMBRANE PROTEIN YCAP"/>
    <property type="match status" value="1"/>
</dbReference>
<keyword evidence="10" id="KW-1185">Reference proteome</keyword>
<evidence type="ECO:0000256" key="1">
    <source>
        <dbReference type="ARBA" id="ARBA00004651"/>
    </source>
</evidence>
<organism evidence="9 10">
    <name type="scientific">Nakamurella alba</name>
    <dbReference type="NCBI Taxonomy" id="2665158"/>
    <lineage>
        <taxon>Bacteria</taxon>
        <taxon>Bacillati</taxon>
        <taxon>Actinomycetota</taxon>
        <taxon>Actinomycetes</taxon>
        <taxon>Nakamurellales</taxon>
        <taxon>Nakamurellaceae</taxon>
        <taxon>Nakamurella</taxon>
    </lineage>
</organism>
<dbReference type="PANTHER" id="PTHR34582">
    <property type="entry name" value="UPF0702 TRANSMEMBRANE PROTEIN YCAP"/>
    <property type="match status" value="1"/>
</dbReference>
<sequence length="161" mass="17742">MEIVYRAAAMFVFLWIVTRIVGRSTLGELSTFELILFVTLGDMVQQAVTQQDYSFTGGILTISVFTLLTVGLSWINARWPKVRTVTHGVPVVIVQGGDPLLDVMKHERLSLDDLMAAARQQGFERFSDIRLAVLEANGQIAFLRKGDRDGESGAAERPTAG</sequence>
<dbReference type="Proteomes" id="UP000460221">
    <property type="component" value="Unassembled WGS sequence"/>
</dbReference>
<dbReference type="GO" id="GO:0005886">
    <property type="term" value="C:plasma membrane"/>
    <property type="evidence" value="ECO:0007669"/>
    <property type="project" value="UniProtKB-SubCell"/>
</dbReference>
<dbReference type="AlphaFoldDB" id="A0A7K1FNQ4"/>
<proteinExistence type="inferred from homology"/>
<evidence type="ECO:0000256" key="7">
    <source>
        <dbReference type="SAM" id="Phobius"/>
    </source>
</evidence>
<dbReference type="InterPro" id="IPR007353">
    <property type="entry name" value="DUF421"/>
</dbReference>
<comment type="caution">
    <text evidence="9">The sequence shown here is derived from an EMBL/GenBank/DDBJ whole genome shotgun (WGS) entry which is preliminary data.</text>
</comment>
<evidence type="ECO:0000256" key="2">
    <source>
        <dbReference type="ARBA" id="ARBA00006448"/>
    </source>
</evidence>
<evidence type="ECO:0000259" key="8">
    <source>
        <dbReference type="Pfam" id="PF04239"/>
    </source>
</evidence>
<keyword evidence="5 7" id="KW-1133">Transmembrane helix</keyword>
<protein>
    <submittedName>
        <fullName evidence="9">DUF421 domain-containing protein</fullName>
    </submittedName>
</protein>
<keyword evidence="6 7" id="KW-0472">Membrane</keyword>
<dbReference type="RefSeq" id="WP_322097930.1">
    <property type="nucleotide sequence ID" value="NZ_WLYK01000005.1"/>
</dbReference>
<reference evidence="9 10" key="1">
    <citation type="submission" date="2019-11" db="EMBL/GenBank/DDBJ databases">
        <authorList>
            <person name="Jiang L.-Q."/>
        </authorList>
    </citation>
    <scope>NUCLEOTIDE SEQUENCE [LARGE SCALE GENOMIC DNA]</scope>
    <source>
        <strain evidence="9 10">YIM 132087</strain>
    </source>
</reference>
<keyword evidence="3" id="KW-1003">Cell membrane</keyword>
<dbReference type="EMBL" id="WLYK01000005">
    <property type="protein sequence ID" value="MTD14939.1"/>
    <property type="molecule type" value="Genomic_DNA"/>
</dbReference>
<feature type="domain" description="YetF C-terminal" evidence="8">
    <location>
        <begin position="78"/>
        <end position="147"/>
    </location>
</feature>
<keyword evidence="4 7" id="KW-0812">Transmembrane</keyword>
<evidence type="ECO:0000256" key="4">
    <source>
        <dbReference type="ARBA" id="ARBA00022692"/>
    </source>
</evidence>
<name>A0A7K1FNQ4_9ACTN</name>
<dbReference type="Gene3D" id="3.30.240.20">
    <property type="entry name" value="bsu07140 like domains"/>
    <property type="match status" value="1"/>
</dbReference>
<evidence type="ECO:0000256" key="5">
    <source>
        <dbReference type="ARBA" id="ARBA00022989"/>
    </source>
</evidence>
<evidence type="ECO:0000313" key="9">
    <source>
        <dbReference type="EMBL" id="MTD14939.1"/>
    </source>
</evidence>
<accession>A0A7K1FNQ4</accession>
<comment type="subcellular location">
    <subcellularLocation>
        <location evidence="1">Cell membrane</location>
        <topology evidence="1">Multi-pass membrane protein</topology>
    </subcellularLocation>
</comment>
<dbReference type="InterPro" id="IPR023090">
    <property type="entry name" value="UPF0702_alpha/beta_dom_sf"/>
</dbReference>
<gene>
    <name evidence="9" type="ORF">GIS00_13420</name>
</gene>
<evidence type="ECO:0000256" key="3">
    <source>
        <dbReference type="ARBA" id="ARBA00022475"/>
    </source>
</evidence>
<dbReference type="Pfam" id="PF04239">
    <property type="entry name" value="DUF421"/>
    <property type="match status" value="1"/>
</dbReference>
<feature type="transmembrane region" description="Helical" evidence="7">
    <location>
        <begin position="53"/>
        <end position="75"/>
    </location>
</feature>
<evidence type="ECO:0000313" key="10">
    <source>
        <dbReference type="Proteomes" id="UP000460221"/>
    </source>
</evidence>
<comment type="similarity">
    <text evidence="2">Belongs to the UPF0702 family.</text>
</comment>